<reference evidence="2 3" key="1">
    <citation type="submission" date="2015-09" db="EMBL/GenBank/DDBJ databases">
        <authorList>
            <consortium name="Pathogen Informatics"/>
        </authorList>
    </citation>
    <scope>NUCLEOTIDE SEQUENCE [LARGE SCALE GENOMIC DNA]</scope>
    <source>
        <strain evidence="2 3">2789STDY5834921</strain>
    </source>
</reference>
<evidence type="ECO:0000313" key="2">
    <source>
        <dbReference type="EMBL" id="CUP92037.1"/>
    </source>
</evidence>
<dbReference type="Proteomes" id="UP000095413">
    <property type="component" value="Unassembled WGS sequence"/>
</dbReference>
<evidence type="ECO:0008006" key="4">
    <source>
        <dbReference type="Google" id="ProtNLM"/>
    </source>
</evidence>
<dbReference type="AlphaFoldDB" id="A0A174S824"/>
<evidence type="ECO:0000313" key="3">
    <source>
        <dbReference type="Proteomes" id="UP000095413"/>
    </source>
</evidence>
<sequence length="224" mass="25543">MNQQKQRGAIMVEAALYFPITIAVVMAVIYLGLFKMQESYFFFQVERAAAQLAKEIAYPGYEGFTDKEPLSDGKVDFSWEEPSDEQVQSYYEAYNGSLTKIYRLGAGSNTKERLAKYQESLCKYSTLLSVGTAKASIRVENKFMSQSVFAELRYELPTPGILRYLGMKDTISLYAAAYQPVLNTTDFVRNVDLAWDLGKFFLDKLGIDTDKFVENFNKVKEIIF</sequence>
<name>A0A174S824_9FIRM</name>
<proteinExistence type="predicted"/>
<evidence type="ECO:0000256" key="1">
    <source>
        <dbReference type="SAM" id="Phobius"/>
    </source>
</evidence>
<dbReference type="EMBL" id="CZBA01000022">
    <property type="protein sequence ID" value="CUP92037.1"/>
    <property type="molecule type" value="Genomic_DNA"/>
</dbReference>
<protein>
    <recommendedName>
        <fullName evidence="4">Pilus assembly protein</fullName>
    </recommendedName>
</protein>
<gene>
    <name evidence="2" type="ORF">ERS852533_03041</name>
</gene>
<dbReference type="RefSeq" id="WP_411328371.1">
    <property type="nucleotide sequence ID" value="NZ_CP176627.1"/>
</dbReference>
<accession>A0A174S824</accession>
<feature type="transmembrane region" description="Helical" evidence="1">
    <location>
        <begin position="14"/>
        <end position="34"/>
    </location>
</feature>
<keyword evidence="1" id="KW-0812">Transmembrane</keyword>
<organism evidence="2 3">
    <name type="scientific">Blautia obeum</name>
    <dbReference type="NCBI Taxonomy" id="40520"/>
    <lineage>
        <taxon>Bacteria</taxon>
        <taxon>Bacillati</taxon>
        <taxon>Bacillota</taxon>
        <taxon>Clostridia</taxon>
        <taxon>Lachnospirales</taxon>
        <taxon>Lachnospiraceae</taxon>
        <taxon>Blautia</taxon>
    </lineage>
</organism>
<keyword evidence="1" id="KW-1133">Transmembrane helix</keyword>
<keyword evidence="1" id="KW-0472">Membrane</keyword>